<reference evidence="2" key="1">
    <citation type="submission" date="2018-02" db="EMBL/GenBank/DDBJ databases">
        <title>Genome sequencing of Solimonas sp. HR-BB.</title>
        <authorList>
            <person name="Lee Y."/>
            <person name="Jeon C.O."/>
        </authorList>
    </citation>
    <scope>NUCLEOTIDE SEQUENCE [LARGE SCALE GENOMIC DNA]</scope>
    <source>
        <strain evidence="2">HR-U</strain>
    </source>
</reference>
<organism evidence="1 2">
    <name type="scientific">Siphonobacter curvatus</name>
    <dbReference type="NCBI Taxonomy" id="2094562"/>
    <lineage>
        <taxon>Bacteria</taxon>
        <taxon>Pseudomonadati</taxon>
        <taxon>Bacteroidota</taxon>
        <taxon>Cytophagia</taxon>
        <taxon>Cytophagales</taxon>
        <taxon>Cytophagaceae</taxon>
        <taxon>Siphonobacter</taxon>
    </lineage>
</organism>
<comment type="caution">
    <text evidence="1">The sequence shown here is derived from an EMBL/GenBank/DDBJ whole genome shotgun (WGS) entry which is preliminary data.</text>
</comment>
<evidence type="ECO:0000313" key="2">
    <source>
        <dbReference type="Proteomes" id="UP000239590"/>
    </source>
</evidence>
<name>A0A2S7IG93_9BACT</name>
<protein>
    <submittedName>
        <fullName evidence="1">Uncharacterized protein</fullName>
    </submittedName>
</protein>
<dbReference type="Proteomes" id="UP000239590">
    <property type="component" value="Unassembled WGS sequence"/>
</dbReference>
<gene>
    <name evidence="1" type="ORF">C5O19_21985</name>
</gene>
<dbReference type="EMBL" id="PTRA01000006">
    <property type="protein sequence ID" value="PQA54422.1"/>
    <property type="molecule type" value="Genomic_DNA"/>
</dbReference>
<dbReference type="AlphaFoldDB" id="A0A2S7IG93"/>
<proteinExistence type="predicted"/>
<accession>A0A2S7IG93</accession>
<sequence length="78" mass="9048">MNAILSEMARLKAQNRLIIHLLTKDKSDQEFDHFQDLEHYFYVQEALQFISSGKAQATPEQIDSLEEALQSLQNKVQL</sequence>
<keyword evidence="2" id="KW-1185">Reference proteome</keyword>
<evidence type="ECO:0000313" key="1">
    <source>
        <dbReference type="EMBL" id="PQA54422.1"/>
    </source>
</evidence>